<dbReference type="PROSITE" id="PS50013">
    <property type="entry name" value="CHROMO_2"/>
    <property type="match status" value="1"/>
</dbReference>
<organism evidence="5 6">
    <name type="scientific">Ceratobasidium theobromae</name>
    <dbReference type="NCBI Taxonomy" id="1582974"/>
    <lineage>
        <taxon>Eukaryota</taxon>
        <taxon>Fungi</taxon>
        <taxon>Dikarya</taxon>
        <taxon>Basidiomycota</taxon>
        <taxon>Agaricomycotina</taxon>
        <taxon>Agaricomycetes</taxon>
        <taxon>Cantharellales</taxon>
        <taxon>Ceratobasidiaceae</taxon>
        <taxon>Ceratobasidium</taxon>
    </lineage>
</organism>
<dbReference type="Proteomes" id="UP000383932">
    <property type="component" value="Unassembled WGS sequence"/>
</dbReference>
<dbReference type="Gene3D" id="2.40.50.40">
    <property type="match status" value="1"/>
</dbReference>
<dbReference type="InterPro" id="IPR051219">
    <property type="entry name" value="Heterochromatin_chromo-domain"/>
</dbReference>
<dbReference type="InterPro" id="IPR023780">
    <property type="entry name" value="Chromo_domain"/>
</dbReference>
<dbReference type="OrthoDB" id="2630497at2759"/>
<dbReference type="AlphaFoldDB" id="A0A5N5Q9P1"/>
<evidence type="ECO:0000256" key="2">
    <source>
        <dbReference type="ARBA" id="ARBA00023242"/>
    </source>
</evidence>
<dbReference type="InterPro" id="IPR000953">
    <property type="entry name" value="Chromo/chromo_shadow_dom"/>
</dbReference>
<protein>
    <submittedName>
        <fullName evidence="5">Transposon Tf2-1 polyprotein</fullName>
    </submittedName>
</protein>
<evidence type="ECO:0000259" key="4">
    <source>
        <dbReference type="PROSITE" id="PS50013"/>
    </source>
</evidence>
<gene>
    <name evidence="5" type="ORF">CTheo_8074</name>
</gene>
<dbReference type="PRINTS" id="PR00504">
    <property type="entry name" value="CHROMODOMAIN"/>
</dbReference>
<dbReference type="Pfam" id="PF00385">
    <property type="entry name" value="Chromo"/>
    <property type="match status" value="1"/>
</dbReference>
<dbReference type="EMBL" id="SSOP01000442">
    <property type="protein sequence ID" value="KAB5588482.1"/>
    <property type="molecule type" value="Genomic_DNA"/>
</dbReference>
<dbReference type="SMART" id="SM00298">
    <property type="entry name" value="CHROMO"/>
    <property type="match status" value="1"/>
</dbReference>
<dbReference type="GO" id="GO:0005634">
    <property type="term" value="C:nucleus"/>
    <property type="evidence" value="ECO:0007669"/>
    <property type="project" value="UniProtKB-SubCell"/>
</dbReference>
<dbReference type="PROSITE" id="PS00598">
    <property type="entry name" value="CHROMO_1"/>
    <property type="match status" value="1"/>
</dbReference>
<reference evidence="5 6" key="1">
    <citation type="journal article" date="2019" name="Fungal Biol. Biotechnol.">
        <title>Draft genome sequence of fastidious pathogen Ceratobasidium theobromae, which causes vascular-streak dieback in Theobroma cacao.</title>
        <authorList>
            <person name="Ali S.S."/>
            <person name="Asman A."/>
            <person name="Shao J."/>
            <person name="Firmansyah A.P."/>
            <person name="Susilo A.W."/>
            <person name="Rosmana A."/>
            <person name="McMahon P."/>
            <person name="Junaid M."/>
            <person name="Guest D."/>
            <person name="Kheng T.Y."/>
            <person name="Meinhardt L.W."/>
            <person name="Bailey B.A."/>
        </authorList>
    </citation>
    <scope>NUCLEOTIDE SEQUENCE [LARGE SCALE GENOMIC DNA]</scope>
    <source>
        <strain evidence="5 6">CT2</strain>
    </source>
</reference>
<dbReference type="CDD" id="cd00024">
    <property type="entry name" value="CD_CSD"/>
    <property type="match status" value="1"/>
</dbReference>
<evidence type="ECO:0000313" key="5">
    <source>
        <dbReference type="EMBL" id="KAB5588482.1"/>
    </source>
</evidence>
<evidence type="ECO:0000313" key="6">
    <source>
        <dbReference type="Proteomes" id="UP000383932"/>
    </source>
</evidence>
<comment type="subcellular location">
    <subcellularLocation>
        <location evidence="1">Nucleus</location>
    </subcellularLocation>
</comment>
<feature type="domain" description="Chromo" evidence="4">
    <location>
        <begin position="39"/>
        <end position="96"/>
    </location>
</feature>
<name>A0A5N5Q9P1_9AGAM</name>
<evidence type="ECO:0000256" key="1">
    <source>
        <dbReference type="ARBA" id="ARBA00004123"/>
    </source>
</evidence>
<keyword evidence="2" id="KW-0539">Nucleus</keyword>
<dbReference type="GO" id="GO:0006338">
    <property type="term" value="P:chromatin remodeling"/>
    <property type="evidence" value="ECO:0007669"/>
    <property type="project" value="UniProtKB-ARBA"/>
</dbReference>
<dbReference type="InterPro" id="IPR023779">
    <property type="entry name" value="Chromodomain_CS"/>
</dbReference>
<proteinExistence type="predicted"/>
<dbReference type="SUPFAM" id="SSF54160">
    <property type="entry name" value="Chromo domain-like"/>
    <property type="match status" value="1"/>
</dbReference>
<sequence length="96" mass="11457">MKVHPVFHITLLRLYEKDDYGRESEQPPPIIVESGEKEYEVEQILNSKKTWGKLYYLIKWKGYSEESNSWEPKEHVENSPELIRQFHRTHPHAPGP</sequence>
<feature type="region of interest" description="Disordered" evidence="3">
    <location>
        <begin position="69"/>
        <end position="96"/>
    </location>
</feature>
<dbReference type="PANTHER" id="PTHR22812">
    <property type="entry name" value="CHROMOBOX PROTEIN"/>
    <property type="match status" value="1"/>
</dbReference>
<accession>A0A5N5Q9P1</accession>
<comment type="caution">
    <text evidence="5">The sequence shown here is derived from an EMBL/GenBank/DDBJ whole genome shotgun (WGS) entry which is preliminary data.</text>
</comment>
<evidence type="ECO:0000256" key="3">
    <source>
        <dbReference type="SAM" id="MobiDB-lite"/>
    </source>
</evidence>
<dbReference type="InterPro" id="IPR016197">
    <property type="entry name" value="Chromo-like_dom_sf"/>
</dbReference>
<keyword evidence="6" id="KW-1185">Reference proteome</keyword>
<feature type="compositionally biased region" description="Basic residues" evidence="3">
    <location>
        <begin position="85"/>
        <end position="96"/>
    </location>
</feature>
<dbReference type="InterPro" id="IPR017984">
    <property type="entry name" value="Chromo_dom_subgr"/>
</dbReference>